<dbReference type="InterPro" id="IPR000768">
    <property type="entry name" value="ART"/>
</dbReference>
<dbReference type="InterPro" id="IPR045093">
    <property type="entry name" value="Cullin"/>
</dbReference>
<dbReference type="Pfam" id="PF00888">
    <property type="entry name" value="Cullin"/>
    <property type="match status" value="1"/>
</dbReference>
<dbReference type="SUPFAM" id="SSF56399">
    <property type="entry name" value="ADP-ribosylation"/>
    <property type="match status" value="1"/>
</dbReference>
<feature type="transmembrane region" description="Helical" evidence="12">
    <location>
        <begin position="267"/>
        <end position="288"/>
    </location>
</feature>
<evidence type="ECO:0000256" key="9">
    <source>
        <dbReference type="PROSITE-ProRule" id="PRU00330"/>
    </source>
</evidence>
<evidence type="ECO:0000256" key="1">
    <source>
        <dbReference type="ARBA" id="ARBA00006019"/>
    </source>
</evidence>
<dbReference type="EMBL" id="CAJNOG010000015">
    <property type="protein sequence ID" value="CAF0757442.1"/>
    <property type="molecule type" value="Genomic_DNA"/>
</dbReference>
<dbReference type="GO" id="GO:0006511">
    <property type="term" value="P:ubiquitin-dependent protein catabolic process"/>
    <property type="evidence" value="ECO:0007669"/>
    <property type="project" value="InterPro"/>
</dbReference>
<comment type="caution">
    <text evidence="14">The sequence shown here is derived from an EMBL/GenBank/DDBJ whole genome shotgun (WGS) entry which is preliminary data.</text>
</comment>
<evidence type="ECO:0000256" key="12">
    <source>
        <dbReference type="SAM" id="Phobius"/>
    </source>
</evidence>
<comment type="similarity">
    <text evidence="2 11">Belongs to the Arg-specific ADP-ribosyltransferase family.</text>
</comment>
<evidence type="ECO:0000256" key="2">
    <source>
        <dbReference type="ARBA" id="ARBA00009558"/>
    </source>
</evidence>
<evidence type="ECO:0000259" key="13">
    <source>
        <dbReference type="PROSITE" id="PS50069"/>
    </source>
</evidence>
<reference evidence="14" key="1">
    <citation type="submission" date="2021-02" db="EMBL/GenBank/DDBJ databases">
        <authorList>
            <person name="Nowell W R."/>
        </authorList>
    </citation>
    <scope>NUCLEOTIDE SEQUENCE</scope>
</reference>
<evidence type="ECO:0000256" key="5">
    <source>
        <dbReference type="ARBA" id="ARBA00022679"/>
    </source>
</evidence>
<dbReference type="InterPro" id="IPR016158">
    <property type="entry name" value="Cullin_homology"/>
</dbReference>
<accession>A0A813PQC9</accession>
<evidence type="ECO:0000256" key="6">
    <source>
        <dbReference type="ARBA" id="ARBA00022695"/>
    </source>
</evidence>
<evidence type="ECO:0000256" key="10">
    <source>
        <dbReference type="RuleBase" id="RU003829"/>
    </source>
</evidence>
<keyword evidence="12" id="KW-0472">Membrane</keyword>
<feature type="domain" description="Cullin family profile" evidence="13">
    <location>
        <begin position="502"/>
        <end position="641"/>
    </location>
</feature>
<keyword evidence="12" id="KW-0812">Transmembrane</keyword>
<dbReference type="PANTHER" id="PTHR11932">
    <property type="entry name" value="CULLIN"/>
    <property type="match status" value="1"/>
</dbReference>
<dbReference type="AlphaFoldDB" id="A0A813PQC9"/>
<dbReference type="InterPro" id="IPR001373">
    <property type="entry name" value="Cullin_N"/>
</dbReference>
<evidence type="ECO:0000256" key="11">
    <source>
        <dbReference type="RuleBase" id="RU361228"/>
    </source>
</evidence>
<dbReference type="InterPro" id="IPR016159">
    <property type="entry name" value="Cullin_repeat-like_dom_sf"/>
</dbReference>
<keyword evidence="7" id="KW-0832">Ubl conjugation</keyword>
<dbReference type="EC" id="2.4.2.31" evidence="11"/>
<keyword evidence="3" id="KW-1017">Isopeptide bond</keyword>
<dbReference type="FunFam" id="1.20.1310.10:FF:000002">
    <property type="entry name" value="cullin-3 isoform X1"/>
    <property type="match status" value="1"/>
</dbReference>
<name>A0A813PQC9_9BILA</name>
<evidence type="ECO:0000256" key="4">
    <source>
        <dbReference type="ARBA" id="ARBA00022676"/>
    </source>
</evidence>
<keyword evidence="11" id="KW-0520">NAD</keyword>
<dbReference type="GO" id="GO:0106274">
    <property type="term" value="F:NAD+-protein-arginine ADP-ribosyltransferase activity"/>
    <property type="evidence" value="ECO:0007669"/>
    <property type="project" value="UniProtKB-EC"/>
</dbReference>
<gene>
    <name evidence="14" type="ORF">JYZ213_LOCUS2857</name>
</gene>
<dbReference type="PROSITE" id="PS50069">
    <property type="entry name" value="CULLIN_2"/>
    <property type="match status" value="1"/>
</dbReference>
<comment type="catalytic activity">
    <reaction evidence="8 11">
        <text>L-arginyl-[protein] + NAD(+) = N(omega)-(ADP-D-ribosyl)-L-arginyl-[protein] + nicotinamide + H(+)</text>
        <dbReference type="Rhea" id="RHEA:19149"/>
        <dbReference type="Rhea" id="RHEA-COMP:10532"/>
        <dbReference type="Rhea" id="RHEA-COMP:15087"/>
        <dbReference type="ChEBI" id="CHEBI:15378"/>
        <dbReference type="ChEBI" id="CHEBI:17154"/>
        <dbReference type="ChEBI" id="CHEBI:29965"/>
        <dbReference type="ChEBI" id="CHEBI:57540"/>
        <dbReference type="ChEBI" id="CHEBI:142554"/>
        <dbReference type="EC" id="2.4.2.31"/>
    </reaction>
</comment>
<protein>
    <recommendedName>
        <fullName evidence="11">NAD(P)(+)--arginine ADP-ribosyltransferase</fullName>
        <ecNumber evidence="11">2.4.2.31</ecNumber>
    </recommendedName>
    <alternativeName>
        <fullName evidence="11">Mono(ADP-ribosyl)transferase</fullName>
    </alternativeName>
</protein>
<dbReference type="Gene3D" id="3.90.176.10">
    <property type="entry name" value="Toxin ADP-ribosyltransferase, Chain A, domain 1"/>
    <property type="match status" value="1"/>
</dbReference>
<dbReference type="GO" id="GO:0031625">
    <property type="term" value="F:ubiquitin protein ligase binding"/>
    <property type="evidence" value="ECO:0007669"/>
    <property type="project" value="InterPro"/>
</dbReference>
<dbReference type="InterPro" id="IPR036317">
    <property type="entry name" value="Cullin_homology_sf"/>
</dbReference>
<keyword evidence="12" id="KW-1133">Transmembrane helix</keyword>
<evidence type="ECO:0000256" key="3">
    <source>
        <dbReference type="ARBA" id="ARBA00022499"/>
    </source>
</evidence>
<keyword evidence="4 11" id="KW-0328">Glycosyltransferase</keyword>
<keyword evidence="5 11" id="KW-0808">Transferase</keyword>
<dbReference type="Pfam" id="PF01129">
    <property type="entry name" value="ART"/>
    <property type="match status" value="1"/>
</dbReference>
<dbReference type="Gene3D" id="1.20.1310.10">
    <property type="entry name" value="Cullin Repeats"/>
    <property type="match status" value="3"/>
</dbReference>
<evidence type="ECO:0000313" key="15">
    <source>
        <dbReference type="Proteomes" id="UP000663845"/>
    </source>
</evidence>
<organism evidence="14 15">
    <name type="scientific">Adineta steineri</name>
    <dbReference type="NCBI Taxonomy" id="433720"/>
    <lineage>
        <taxon>Eukaryota</taxon>
        <taxon>Metazoa</taxon>
        <taxon>Spiralia</taxon>
        <taxon>Gnathifera</taxon>
        <taxon>Rotifera</taxon>
        <taxon>Eurotatoria</taxon>
        <taxon>Bdelloidea</taxon>
        <taxon>Adinetida</taxon>
        <taxon>Adinetidae</taxon>
        <taxon>Adineta</taxon>
    </lineage>
</organism>
<dbReference type="GO" id="GO:0016779">
    <property type="term" value="F:nucleotidyltransferase activity"/>
    <property type="evidence" value="ECO:0007669"/>
    <property type="project" value="UniProtKB-KW"/>
</dbReference>
<keyword evidence="6" id="KW-0548">Nucleotidyltransferase</keyword>
<comment type="similarity">
    <text evidence="1 9 10">Belongs to the cullin family.</text>
</comment>
<dbReference type="Proteomes" id="UP000663845">
    <property type="component" value="Unassembled WGS sequence"/>
</dbReference>
<sequence length="641" mass="74127">MTHSNNVESITAKSSLASENIINDIKSEVDPIVGYSEEPLLPLSKACSPLNNILHNLSFYVHMALDETPEVPPDGLTIDESAAIRLYTIEWIGPYRSLYSMLNYTLKNHDRENLRPYFKYLKLFLTALVKLPCVPPLTVWRGVTKNVSDEFPPDTPVTWRAFSSCTTALPVLENEMYLGNTGSRTLFSLEIINGRRICAHSHFVTEDEVLILPGTRMIVQSQFSPAPELHIIHLKQIVPKEVLLEPPFEGALLYPKPERPWYHKKRFIISICLFITLFTGAIIVGTVLGTRSKINVKDNENLTEMMDNDIYTKSFEKKFLQTAEDFYCLKEFPVIESNDKMLEYFKLAIEYVDYEINQAKTYLPEEKPTLKTLIVLLETIFLSTDIFNIIVGRLQLLVSDENKHQELAVLFEPIRQLTKLKNELLKSVETHVYQKAIESITDDLINNPLFYIETIVNIHGKYLKLIQETFVGDQSFVTSFDKGYAKFVNQNLLSKTTGITMTLAEILARYCDTLLRKGKAVENDDWNEKLNNIMIIFNYLNDKDVFMKFYQKMLRKRLIDQLSVSDSCEESLISEFKNKCGYEYTSKLEQMIKDIQLSEDLTKQYRTYQKNTHGNEIKLIWTLEQIQDKTQIRSELLLEIL</sequence>
<evidence type="ECO:0000256" key="7">
    <source>
        <dbReference type="ARBA" id="ARBA00022843"/>
    </source>
</evidence>
<dbReference type="SUPFAM" id="SSF74788">
    <property type="entry name" value="Cullin repeat-like"/>
    <property type="match status" value="1"/>
</dbReference>
<dbReference type="SMART" id="SM00182">
    <property type="entry name" value="CULLIN"/>
    <property type="match status" value="1"/>
</dbReference>
<proteinExistence type="inferred from homology"/>
<evidence type="ECO:0000256" key="8">
    <source>
        <dbReference type="ARBA" id="ARBA00047597"/>
    </source>
</evidence>
<dbReference type="SUPFAM" id="SSF75632">
    <property type="entry name" value="Cullin homology domain"/>
    <property type="match status" value="1"/>
</dbReference>
<evidence type="ECO:0000313" key="14">
    <source>
        <dbReference type="EMBL" id="CAF0757442.1"/>
    </source>
</evidence>
<keyword evidence="11" id="KW-0521">NADP</keyword>
<dbReference type="PROSITE" id="PS51996">
    <property type="entry name" value="TR_MART"/>
    <property type="match status" value="1"/>
</dbReference>